<dbReference type="InterPro" id="IPR036390">
    <property type="entry name" value="WH_DNA-bd_sf"/>
</dbReference>
<evidence type="ECO:0000256" key="3">
    <source>
        <dbReference type="ARBA" id="ARBA00023125"/>
    </source>
</evidence>
<dbReference type="NCBIfam" id="NF009327">
    <property type="entry name" value="PRK12684.1"/>
    <property type="match status" value="1"/>
</dbReference>
<dbReference type="RefSeq" id="WP_028312824.1">
    <property type="nucleotide sequence ID" value="NZ_KI519499.1"/>
</dbReference>
<protein>
    <submittedName>
        <fullName evidence="7">CysB family HTH-type transcriptional regulator</fullName>
    </submittedName>
</protein>
<evidence type="ECO:0000259" key="5">
    <source>
        <dbReference type="PROSITE" id="PS50931"/>
    </source>
</evidence>
<sequence>MNLHQLRYVREAVRQNFNLTAVANALYTSQPGVSKAIIEFEDELGFQIFVRRGKRIIGLTPPGEMVIGSVERVLMEIENLRRIADDFAAQDHGTLVIATTATQARYTLPKVIAQFKEIFPGVRLKLLQGDPGHVAQYVMHGRADLGIATEVLSEQSELVTLPLFQWRHVVLVPREHALASVEHLHFEQVAAQPLITYEHTFSGRPKIDAAFARRGVEPQIVLEAIDSDVIKTYVELGLGIGIIAEMAYDPVRDSNLVALPAGHLFGENVLRMAIRQGSYLRDYAVKFLHLLSPQLTRARIESAMRKGTADDDSYGL</sequence>
<dbReference type="Pfam" id="PF00126">
    <property type="entry name" value="HTH_1"/>
    <property type="match status" value="1"/>
</dbReference>
<evidence type="ECO:0000256" key="1">
    <source>
        <dbReference type="ARBA" id="ARBA00009437"/>
    </source>
</evidence>
<keyword evidence="3" id="KW-0238">DNA-binding</keyword>
<dbReference type="Pfam" id="PF03466">
    <property type="entry name" value="LysR_substrate"/>
    <property type="match status" value="1"/>
</dbReference>
<dbReference type="Gene3D" id="3.40.190.10">
    <property type="entry name" value="Periplasmic binding protein-like II"/>
    <property type="match status" value="2"/>
</dbReference>
<dbReference type="GO" id="GO:0019344">
    <property type="term" value="P:cysteine biosynthetic process"/>
    <property type="evidence" value="ECO:0007669"/>
    <property type="project" value="TreeGrafter"/>
</dbReference>
<feature type="domain" description="HTH lysR-type" evidence="5">
    <location>
        <begin position="1"/>
        <end position="59"/>
    </location>
</feature>
<name>A0A8B6X6G2_9BURK</name>
<reference evidence="7" key="1">
    <citation type="submission" date="2025-08" db="UniProtKB">
        <authorList>
            <consortium name="RefSeq"/>
        </authorList>
    </citation>
    <scope>IDENTIFICATION</scope>
</reference>
<keyword evidence="4" id="KW-0804">Transcription</keyword>
<dbReference type="InterPro" id="IPR000847">
    <property type="entry name" value="LysR_HTH_N"/>
</dbReference>
<evidence type="ECO:0000313" key="6">
    <source>
        <dbReference type="Proteomes" id="UP000675920"/>
    </source>
</evidence>
<dbReference type="SUPFAM" id="SSF53850">
    <property type="entry name" value="Periplasmic binding protein-like II"/>
    <property type="match status" value="1"/>
</dbReference>
<dbReference type="Proteomes" id="UP000675920">
    <property type="component" value="Unplaced"/>
</dbReference>
<keyword evidence="6" id="KW-1185">Reference proteome</keyword>
<dbReference type="PANTHER" id="PTHR30126">
    <property type="entry name" value="HTH-TYPE TRANSCRIPTIONAL REGULATOR"/>
    <property type="match status" value="1"/>
</dbReference>
<dbReference type="GO" id="GO:0000976">
    <property type="term" value="F:transcription cis-regulatory region binding"/>
    <property type="evidence" value="ECO:0007669"/>
    <property type="project" value="TreeGrafter"/>
</dbReference>
<organism evidence="6 7">
    <name type="scientific">Derxia gummosa DSM 723</name>
    <dbReference type="NCBI Taxonomy" id="1121388"/>
    <lineage>
        <taxon>Bacteria</taxon>
        <taxon>Pseudomonadati</taxon>
        <taxon>Pseudomonadota</taxon>
        <taxon>Betaproteobacteria</taxon>
        <taxon>Burkholderiales</taxon>
        <taxon>Alcaligenaceae</taxon>
        <taxon>Derxia</taxon>
    </lineage>
</organism>
<dbReference type="InterPro" id="IPR005119">
    <property type="entry name" value="LysR_subst-bd"/>
</dbReference>
<proteinExistence type="inferred from homology"/>
<dbReference type="InterPro" id="IPR037423">
    <property type="entry name" value="CysB_PBP2"/>
</dbReference>
<dbReference type="PROSITE" id="PS50931">
    <property type="entry name" value="HTH_LYSR"/>
    <property type="match status" value="1"/>
</dbReference>
<dbReference type="OrthoDB" id="5297026at2"/>
<dbReference type="AlphaFoldDB" id="A0A8B6X6G2"/>
<dbReference type="Gene3D" id="1.10.10.10">
    <property type="entry name" value="Winged helix-like DNA-binding domain superfamily/Winged helix DNA-binding domain"/>
    <property type="match status" value="1"/>
</dbReference>
<dbReference type="SUPFAM" id="SSF46785">
    <property type="entry name" value="Winged helix' DNA-binding domain"/>
    <property type="match status" value="1"/>
</dbReference>
<evidence type="ECO:0000256" key="2">
    <source>
        <dbReference type="ARBA" id="ARBA00023015"/>
    </source>
</evidence>
<evidence type="ECO:0000256" key="4">
    <source>
        <dbReference type="ARBA" id="ARBA00023163"/>
    </source>
</evidence>
<evidence type="ECO:0000313" key="7">
    <source>
        <dbReference type="RefSeq" id="WP_028312824.1"/>
    </source>
</evidence>
<keyword evidence="2" id="KW-0805">Transcription regulation</keyword>
<comment type="similarity">
    <text evidence="1">Belongs to the LysR transcriptional regulatory family.</text>
</comment>
<dbReference type="PANTHER" id="PTHR30126:SF6">
    <property type="entry name" value="HTH-TYPE TRANSCRIPTIONAL REGULATOR CYSB-RELATED"/>
    <property type="match status" value="1"/>
</dbReference>
<accession>A0A8B6X6G2</accession>
<dbReference type="InterPro" id="IPR036388">
    <property type="entry name" value="WH-like_DNA-bd_sf"/>
</dbReference>
<dbReference type="CDD" id="cd08413">
    <property type="entry name" value="PBP2_CysB_like"/>
    <property type="match status" value="1"/>
</dbReference>
<dbReference type="GO" id="GO:0003700">
    <property type="term" value="F:DNA-binding transcription factor activity"/>
    <property type="evidence" value="ECO:0007669"/>
    <property type="project" value="InterPro"/>
</dbReference>